<keyword evidence="3" id="KW-1185">Reference proteome</keyword>
<evidence type="ECO:0000256" key="1">
    <source>
        <dbReference type="SAM" id="MobiDB-lite"/>
    </source>
</evidence>
<evidence type="ECO:0000313" key="2">
    <source>
        <dbReference type="EMBL" id="EYC16247.1"/>
    </source>
</evidence>
<dbReference type="Proteomes" id="UP000024635">
    <property type="component" value="Unassembled WGS sequence"/>
</dbReference>
<dbReference type="AlphaFoldDB" id="A0A016UN02"/>
<gene>
    <name evidence="2" type="primary">Acey_s0034.g2883</name>
    <name evidence="2" type="ORF">Y032_0034g2883</name>
</gene>
<dbReference type="EMBL" id="JARK01001370">
    <property type="protein sequence ID" value="EYC16247.1"/>
    <property type="molecule type" value="Genomic_DNA"/>
</dbReference>
<organism evidence="2 3">
    <name type="scientific">Ancylostoma ceylanicum</name>
    <dbReference type="NCBI Taxonomy" id="53326"/>
    <lineage>
        <taxon>Eukaryota</taxon>
        <taxon>Metazoa</taxon>
        <taxon>Ecdysozoa</taxon>
        <taxon>Nematoda</taxon>
        <taxon>Chromadorea</taxon>
        <taxon>Rhabditida</taxon>
        <taxon>Rhabditina</taxon>
        <taxon>Rhabditomorpha</taxon>
        <taxon>Strongyloidea</taxon>
        <taxon>Ancylostomatidae</taxon>
        <taxon>Ancylostomatinae</taxon>
        <taxon>Ancylostoma</taxon>
    </lineage>
</organism>
<reference evidence="3" key="1">
    <citation type="journal article" date="2015" name="Nat. Genet.">
        <title>The genome and transcriptome of the zoonotic hookworm Ancylostoma ceylanicum identify infection-specific gene families.</title>
        <authorList>
            <person name="Schwarz E.M."/>
            <person name="Hu Y."/>
            <person name="Antoshechkin I."/>
            <person name="Miller M.M."/>
            <person name="Sternberg P.W."/>
            <person name="Aroian R.V."/>
        </authorList>
    </citation>
    <scope>NUCLEOTIDE SEQUENCE</scope>
    <source>
        <strain evidence="3">HY135</strain>
    </source>
</reference>
<proteinExistence type="predicted"/>
<feature type="region of interest" description="Disordered" evidence="1">
    <location>
        <begin position="17"/>
        <end position="61"/>
    </location>
</feature>
<name>A0A016UN02_9BILA</name>
<comment type="caution">
    <text evidence="2">The sequence shown here is derived from an EMBL/GenBank/DDBJ whole genome shotgun (WGS) entry which is preliminary data.</text>
</comment>
<protein>
    <submittedName>
        <fullName evidence="2">Uncharacterized protein</fullName>
    </submittedName>
</protein>
<sequence length="80" mass="8715">MAVLTRTTPMEILTVTEEDHPKQNGGGKWRLMQSGSRPTPAWGARRRGPSASGCEKNRYGSDLHGAVPVALKRLDVDQSV</sequence>
<evidence type="ECO:0000313" key="3">
    <source>
        <dbReference type="Proteomes" id="UP000024635"/>
    </source>
</evidence>
<accession>A0A016UN02</accession>